<evidence type="ECO:0000256" key="1">
    <source>
        <dbReference type="SAM" id="MobiDB-lite"/>
    </source>
</evidence>
<protein>
    <submittedName>
        <fullName evidence="2">Uncharacterized protein</fullName>
    </submittedName>
</protein>
<proteinExistence type="predicted"/>
<evidence type="ECO:0000313" key="3">
    <source>
        <dbReference type="Proteomes" id="UP001151760"/>
    </source>
</evidence>
<feature type="region of interest" description="Disordered" evidence="1">
    <location>
        <begin position="1"/>
        <end position="124"/>
    </location>
</feature>
<reference evidence="2" key="2">
    <citation type="submission" date="2022-01" db="EMBL/GenBank/DDBJ databases">
        <authorList>
            <person name="Yamashiro T."/>
            <person name="Shiraishi A."/>
            <person name="Satake H."/>
            <person name="Nakayama K."/>
        </authorList>
    </citation>
    <scope>NUCLEOTIDE SEQUENCE</scope>
</reference>
<name>A0ABQ5BUX0_9ASTR</name>
<comment type="caution">
    <text evidence="2">The sequence shown here is derived from an EMBL/GenBank/DDBJ whole genome shotgun (WGS) entry which is preliminary data.</text>
</comment>
<evidence type="ECO:0000313" key="2">
    <source>
        <dbReference type="EMBL" id="GJT18651.1"/>
    </source>
</evidence>
<keyword evidence="3" id="KW-1185">Reference proteome</keyword>
<sequence length="211" mass="23180">MSSDDASSTVTYTSVSSGSSEPSAWGIPLMNAGEIPNMDPYEEVAQHGQAHPLSPAYVPDPIGVGRACTTNDDEDPEEDLSEEHESEDEEAKENEPFEDSDETEPFEEDETAATPPSPGRSLGDLRFAEDFERLSFHHALILLGLSMRFLNLDSSMELESCKPVKEKPASKVESQKNLLTRSFASCTSRSRYLTGGKPEHLKAENTVRVNQ</sequence>
<organism evidence="2 3">
    <name type="scientific">Tanacetum coccineum</name>
    <dbReference type="NCBI Taxonomy" id="301880"/>
    <lineage>
        <taxon>Eukaryota</taxon>
        <taxon>Viridiplantae</taxon>
        <taxon>Streptophyta</taxon>
        <taxon>Embryophyta</taxon>
        <taxon>Tracheophyta</taxon>
        <taxon>Spermatophyta</taxon>
        <taxon>Magnoliopsida</taxon>
        <taxon>eudicotyledons</taxon>
        <taxon>Gunneridae</taxon>
        <taxon>Pentapetalae</taxon>
        <taxon>asterids</taxon>
        <taxon>campanulids</taxon>
        <taxon>Asterales</taxon>
        <taxon>Asteraceae</taxon>
        <taxon>Asteroideae</taxon>
        <taxon>Anthemideae</taxon>
        <taxon>Anthemidinae</taxon>
        <taxon>Tanacetum</taxon>
    </lineage>
</organism>
<gene>
    <name evidence="2" type="ORF">Tco_0877357</name>
</gene>
<reference evidence="2" key="1">
    <citation type="journal article" date="2022" name="Int. J. Mol. Sci.">
        <title>Draft Genome of Tanacetum Coccineum: Genomic Comparison of Closely Related Tanacetum-Family Plants.</title>
        <authorList>
            <person name="Yamashiro T."/>
            <person name="Shiraishi A."/>
            <person name="Nakayama K."/>
            <person name="Satake H."/>
        </authorList>
    </citation>
    <scope>NUCLEOTIDE SEQUENCE</scope>
</reference>
<dbReference type="Proteomes" id="UP001151760">
    <property type="component" value="Unassembled WGS sequence"/>
</dbReference>
<accession>A0ABQ5BUX0</accession>
<dbReference type="EMBL" id="BQNB010013653">
    <property type="protein sequence ID" value="GJT18651.1"/>
    <property type="molecule type" value="Genomic_DNA"/>
</dbReference>
<feature type="compositionally biased region" description="Acidic residues" evidence="1">
    <location>
        <begin position="71"/>
        <end position="111"/>
    </location>
</feature>
<feature type="compositionally biased region" description="Low complexity" evidence="1">
    <location>
        <begin position="1"/>
        <end position="24"/>
    </location>
</feature>